<name>A0A6J7QFU3_9ZZZZ</name>
<evidence type="ECO:0000313" key="2">
    <source>
        <dbReference type="EMBL" id="CAB5013222.1"/>
    </source>
</evidence>
<organism evidence="2">
    <name type="scientific">freshwater metagenome</name>
    <dbReference type="NCBI Taxonomy" id="449393"/>
    <lineage>
        <taxon>unclassified sequences</taxon>
        <taxon>metagenomes</taxon>
        <taxon>ecological metagenomes</taxon>
    </lineage>
</organism>
<keyword evidence="1" id="KW-0472">Membrane</keyword>
<feature type="transmembrane region" description="Helical" evidence="1">
    <location>
        <begin position="71"/>
        <end position="103"/>
    </location>
</feature>
<keyword evidence="1" id="KW-0812">Transmembrane</keyword>
<sequence length="124" mass="13310">MNSAAQTPDNLRIEATDRSISEEMITKVIPTAMMVTRVVWRPIFAKLAVEKKTGDRTEKNAMSTIKATNTVYGLSLLSILLTGLTFVSLTIAGAPGVVVLIALTPVRVGGGPLRLGSQRNGRWS</sequence>
<dbReference type="EMBL" id="CAFBOZ010000197">
    <property type="protein sequence ID" value="CAB5013222.1"/>
    <property type="molecule type" value="Genomic_DNA"/>
</dbReference>
<gene>
    <name evidence="2" type="ORF">UFOPK3992_01328</name>
</gene>
<proteinExistence type="predicted"/>
<evidence type="ECO:0000256" key="1">
    <source>
        <dbReference type="SAM" id="Phobius"/>
    </source>
</evidence>
<accession>A0A6J7QFU3</accession>
<keyword evidence="1" id="KW-1133">Transmembrane helix</keyword>
<reference evidence="2" key="1">
    <citation type="submission" date="2020-05" db="EMBL/GenBank/DDBJ databases">
        <authorList>
            <person name="Chiriac C."/>
            <person name="Salcher M."/>
            <person name="Ghai R."/>
            <person name="Kavagutti S V."/>
        </authorList>
    </citation>
    <scope>NUCLEOTIDE SEQUENCE</scope>
</reference>
<dbReference type="AlphaFoldDB" id="A0A6J7QFU3"/>
<protein>
    <submittedName>
        <fullName evidence="2">Unannotated protein</fullName>
    </submittedName>
</protein>